<dbReference type="AlphaFoldDB" id="A0A3M9M043"/>
<dbReference type="SUPFAM" id="SSF50249">
    <property type="entry name" value="Nucleic acid-binding proteins"/>
    <property type="match status" value="1"/>
</dbReference>
<dbReference type="EMBL" id="RJJQ01000026">
    <property type="protein sequence ID" value="RNI17968.1"/>
    <property type="molecule type" value="Genomic_DNA"/>
</dbReference>
<sequence length="95" mass="10284">MADGNSTGRIDGVVEWFDAEQGWGALSSVETPGGCFVHFSAIATDGYRALAAGQRVRFVAEHLDFLQDGYSYRAVRVIPSELRGTQASSRNITSE</sequence>
<proteinExistence type="predicted"/>
<reference evidence="2 3" key="1">
    <citation type="submission" date="2018-11" db="EMBL/GenBank/DDBJ databases">
        <title>Draft genome of Simplicispira Flexivirga sp. BO-16.</title>
        <authorList>
            <person name="Im W.T."/>
        </authorList>
    </citation>
    <scope>NUCLEOTIDE SEQUENCE [LARGE SCALE GENOMIC DNA]</scope>
    <source>
        <strain evidence="2 3">BO-16</strain>
    </source>
</reference>
<comment type="caution">
    <text evidence="2">The sequence shown here is derived from an EMBL/GenBank/DDBJ whole genome shotgun (WGS) entry which is preliminary data.</text>
</comment>
<keyword evidence="3" id="KW-1185">Reference proteome</keyword>
<dbReference type="Proteomes" id="UP000271678">
    <property type="component" value="Unassembled WGS sequence"/>
</dbReference>
<gene>
    <name evidence="2" type="ORF">EFY87_18885</name>
</gene>
<evidence type="ECO:0000313" key="3">
    <source>
        <dbReference type="Proteomes" id="UP000271678"/>
    </source>
</evidence>
<protein>
    <submittedName>
        <fullName evidence="2">Cold shock domain-containing protein</fullName>
    </submittedName>
</protein>
<dbReference type="Pfam" id="PF00313">
    <property type="entry name" value="CSD"/>
    <property type="match status" value="1"/>
</dbReference>
<dbReference type="CDD" id="cd04458">
    <property type="entry name" value="CSP_CDS"/>
    <property type="match status" value="1"/>
</dbReference>
<dbReference type="InterPro" id="IPR012340">
    <property type="entry name" value="NA-bd_OB-fold"/>
</dbReference>
<feature type="domain" description="CSD" evidence="1">
    <location>
        <begin position="9"/>
        <end position="79"/>
    </location>
</feature>
<accession>A0A3M9M043</accession>
<dbReference type="PROSITE" id="PS51857">
    <property type="entry name" value="CSD_2"/>
    <property type="match status" value="1"/>
</dbReference>
<evidence type="ECO:0000259" key="1">
    <source>
        <dbReference type="PROSITE" id="PS51857"/>
    </source>
</evidence>
<name>A0A3M9M043_9MICO</name>
<dbReference type="RefSeq" id="WP_123273031.1">
    <property type="nucleotide sequence ID" value="NZ_RJJQ01000026.1"/>
</dbReference>
<dbReference type="InterPro" id="IPR002059">
    <property type="entry name" value="CSP_DNA-bd"/>
</dbReference>
<dbReference type="OrthoDB" id="5195005at2"/>
<dbReference type="GO" id="GO:0003676">
    <property type="term" value="F:nucleic acid binding"/>
    <property type="evidence" value="ECO:0007669"/>
    <property type="project" value="InterPro"/>
</dbReference>
<organism evidence="2 3">
    <name type="scientific">Flexivirga caeni</name>
    <dbReference type="NCBI Taxonomy" id="2294115"/>
    <lineage>
        <taxon>Bacteria</taxon>
        <taxon>Bacillati</taxon>
        <taxon>Actinomycetota</taxon>
        <taxon>Actinomycetes</taxon>
        <taxon>Micrococcales</taxon>
        <taxon>Dermacoccaceae</taxon>
        <taxon>Flexivirga</taxon>
    </lineage>
</organism>
<evidence type="ECO:0000313" key="2">
    <source>
        <dbReference type="EMBL" id="RNI17968.1"/>
    </source>
</evidence>
<dbReference type="Gene3D" id="2.40.50.140">
    <property type="entry name" value="Nucleic acid-binding proteins"/>
    <property type="match status" value="1"/>
</dbReference>